<protein>
    <submittedName>
        <fullName evidence="1">Uncharacterized protein</fullName>
    </submittedName>
</protein>
<organism evidence="1">
    <name type="scientific">Rhizophora mucronata</name>
    <name type="common">Asiatic mangrove</name>
    <dbReference type="NCBI Taxonomy" id="61149"/>
    <lineage>
        <taxon>Eukaryota</taxon>
        <taxon>Viridiplantae</taxon>
        <taxon>Streptophyta</taxon>
        <taxon>Embryophyta</taxon>
        <taxon>Tracheophyta</taxon>
        <taxon>Spermatophyta</taxon>
        <taxon>Magnoliopsida</taxon>
        <taxon>eudicotyledons</taxon>
        <taxon>Gunneridae</taxon>
        <taxon>Pentapetalae</taxon>
        <taxon>rosids</taxon>
        <taxon>fabids</taxon>
        <taxon>Malpighiales</taxon>
        <taxon>Rhizophoraceae</taxon>
        <taxon>Rhizophora</taxon>
    </lineage>
</organism>
<reference evidence="1" key="1">
    <citation type="submission" date="2018-02" db="EMBL/GenBank/DDBJ databases">
        <title>Rhizophora mucronata_Transcriptome.</title>
        <authorList>
            <person name="Meera S.P."/>
            <person name="Sreeshan A."/>
            <person name="Augustine A."/>
        </authorList>
    </citation>
    <scope>NUCLEOTIDE SEQUENCE</scope>
    <source>
        <tissue evidence="1">Leaf</tissue>
    </source>
</reference>
<evidence type="ECO:0000313" key="1">
    <source>
        <dbReference type="EMBL" id="MBX37404.1"/>
    </source>
</evidence>
<dbReference type="EMBL" id="GGEC01056920">
    <property type="protein sequence ID" value="MBX37404.1"/>
    <property type="molecule type" value="Transcribed_RNA"/>
</dbReference>
<name>A0A2P2N4J6_RHIMU</name>
<accession>A0A2P2N4J6</accession>
<proteinExistence type="predicted"/>
<dbReference type="AlphaFoldDB" id="A0A2P2N4J6"/>
<sequence>MLSLYLRHQLREMMLQQKIHLKHLSMFFLLLHLPRLLHHSFHRNLLLLHSHLLGCPYLPTCTLLVDPAPFLLLVPMLMRPS</sequence>